<sequence>MKKQTNTKNTKNLILETARELFITQGYEKTTIRQIITLADVTTGSLYHFYKNKEEILLNIVDEHFNVIMLQSSVLSNRYNEPLLGFSLSASIIFNLIDQHETLGELFLAAYNSCIISEHIVQVASTMTKDWFSAYNPTFSTIEYYHRAILIRGMYQSLIWNYLCKKNIALPDTVHLLIRTINQIFNVPSDKIEDILSLSQQIMKDNDMSILGYDI</sequence>
<evidence type="ECO:0000256" key="2">
    <source>
        <dbReference type="PROSITE-ProRule" id="PRU00335"/>
    </source>
</evidence>
<dbReference type="PANTHER" id="PTHR43479">
    <property type="entry name" value="ACREF/ENVCD OPERON REPRESSOR-RELATED"/>
    <property type="match status" value="1"/>
</dbReference>
<dbReference type="GO" id="GO:0003677">
    <property type="term" value="F:DNA binding"/>
    <property type="evidence" value="ECO:0007669"/>
    <property type="project" value="UniProtKB-UniRule"/>
</dbReference>
<evidence type="ECO:0000313" key="4">
    <source>
        <dbReference type="EMBL" id="QUI23936.1"/>
    </source>
</evidence>
<dbReference type="Pfam" id="PF00440">
    <property type="entry name" value="TetR_N"/>
    <property type="match status" value="1"/>
</dbReference>
<evidence type="ECO:0000256" key="1">
    <source>
        <dbReference type="ARBA" id="ARBA00023125"/>
    </source>
</evidence>
<feature type="DNA-binding region" description="H-T-H motif" evidence="2">
    <location>
        <begin position="31"/>
        <end position="50"/>
    </location>
</feature>
<name>A0A8J8SHU8_9FIRM</name>
<dbReference type="PANTHER" id="PTHR43479:SF22">
    <property type="entry name" value="TRANSCRIPTIONAL REGULATOR, TETR FAMILY"/>
    <property type="match status" value="1"/>
</dbReference>
<accession>A0A8J8SHU8</accession>
<dbReference type="AlphaFoldDB" id="A0A8J8SHU8"/>
<protein>
    <submittedName>
        <fullName evidence="4">TetR/AcrR family transcriptional regulator</fullName>
    </submittedName>
</protein>
<proteinExistence type="predicted"/>
<dbReference type="Proteomes" id="UP000683246">
    <property type="component" value="Chromosome"/>
</dbReference>
<dbReference type="SUPFAM" id="SSF46689">
    <property type="entry name" value="Homeodomain-like"/>
    <property type="match status" value="1"/>
</dbReference>
<keyword evidence="5" id="KW-1185">Reference proteome</keyword>
<dbReference type="EMBL" id="CP058649">
    <property type="protein sequence ID" value="QUI23936.1"/>
    <property type="molecule type" value="Genomic_DNA"/>
</dbReference>
<evidence type="ECO:0000313" key="5">
    <source>
        <dbReference type="Proteomes" id="UP000683246"/>
    </source>
</evidence>
<reference evidence="4" key="1">
    <citation type="submission" date="2020-07" db="EMBL/GenBank/DDBJ databases">
        <title>Vallitalea pronyensis genome.</title>
        <authorList>
            <person name="Postec A."/>
        </authorList>
    </citation>
    <scope>NUCLEOTIDE SEQUENCE</scope>
    <source>
        <strain evidence="4">FatNI3</strain>
    </source>
</reference>
<keyword evidence="1 2" id="KW-0238">DNA-binding</keyword>
<feature type="domain" description="HTH tetR-type" evidence="3">
    <location>
        <begin position="8"/>
        <end position="68"/>
    </location>
</feature>
<dbReference type="KEGG" id="vpy:HZI73_17275"/>
<dbReference type="InterPro" id="IPR001647">
    <property type="entry name" value="HTH_TetR"/>
</dbReference>
<dbReference type="InterPro" id="IPR009057">
    <property type="entry name" value="Homeodomain-like_sf"/>
</dbReference>
<gene>
    <name evidence="4" type="ORF">HZI73_17275</name>
</gene>
<dbReference type="PROSITE" id="PS50977">
    <property type="entry name" value="HTH_TETR_2"/>
    <property type="match status" value="1"/>
</dbReference>
<dbReference type="Gene3D" id="1.10.357.10">
    <property type="entry name" value="Tetracycline Repressor, domain 2"/>
    <property type="match status" value="1"/>
</dbReference>
<dbReference type="PRINTS" id="PR00455">
    <property type="entry name" value="HTHTETR"/>
</dbReference>
<evidence type="ECO:0000259" key="3">
    <source>
        <dbReference type="PROSITE" id="PS50977"/>
    </source>
</evidence>
<dbReference type="RefSeq" id="WP_212694626.1">
    <property type="nucleotide sequence ID" value="NZ_CP058649.1"/>
</dbReference>
<organism evidence="4 5">
    <name type="scientific">Vallitalea pronyensis</name>
    <dbReference type="NCBI Taxonomy" id="1348613"/>
    <lineage>
        <taxon>Bacteria</taxon>
        <taxon>Bacillati</taxon>
        <taxon>Bacillota</taxon>
        <taxon>Clostridia</taxon>
        <taxon>Lachnospirales</taxon>
        <taxon>Vallitaleaceae</taxon>
        <taxon>Vallitalea</taxon>
    </lineage>
</organism>
<dbReference type="InterPro" id="IPR050624">
    <property type="entry name" value="HTH-type_Tx_Regulator"/>
</dbReference>